<dbReference type="EMBL" id="ASRX01000107">
    <property type="protein sequence ID" value="EYF00524.1"/>
    <property type="molecule type" value="Genomic_DNA"/>
</dbReference>
<comment type="caution">
    <text evidence="3">The sequence shown here is derived from an EMBL/GenBank/DDBJ whole genome shotgun (WGS) entry which is preliminary data.</text>
</comment>
<evidence type="ECO:0000313" key="4">
    <source>
        <dbReference type="Proteomes" id="UP000019678"/>
    </source>
</evidence>
<gene>
    <name evidence="3" type="ORF">CAP_0506</name>
</gene>
<feature type="domain" description="DUF2169" evidence="2">
    <location>
        <begin position="21"/>
        <end position="288"/>
    </location>
</feature>
<dbReference type="PANTHER" id="PTHR14136:SF17">
    <property type="entry name" value="BTB_POZ DOMAIN-CONTAINING PROTEIN KCTD9"/>
    <property type="match status" value="1"/>
</dbReference>
<organism evidence="3 4">
    <name type="scientific">Chondromyces apiculatus DSM 436</name>
    <dbReference type="NCBI Taxonomy" id="1192034"/>
    <lineage>
        <taxon>Bacteria</taxon>
        <taxon>Pseudomonadati</taxon>
        <taxon>Myxococcota</taxon>
        <taxon>Polyangia</taxon>
        <taxon>Polyangiales</taxon>
        <taxon>Polyangiaceae</taxon>
        <taxon>Chondromyces</taxon>
    </lineage>
</organism>
<name>A0A017SU96_9BACT</name>
<feature type="compositionally biased region" description="Pro residues" evidence="1">
    <location>
        <begin position="494"/>
        <end position="503"/>
    </location>
</feature>
<protein>
    <recommendedName>
        <fullName evidence="2">DUF2169 domain-containing protein</fullName>
    </recommendedName>
</protein>
<feature type="compositionally biased region" description="Pro residues" evidence="1">
    <location>
        <begin position="549"/>
        <end position="577"/>
    </location>
</feature>
<dbReference type="eggNOG" id="COG1357">
    <property type="taxonomic scope" value="Bacteria"/>
</dbReference>
<accession>A0A017SU96</accession>
<feature type="region of interest" description="Disordered" evidence="1">
    <location>
        <begin position="464"/>
        <end position="611"/>
    </location>
</feature>
<feature type="compositionally biased region" description="Pro residues" evidence="1">
    <location>
        <begin position="588"/>
        <end position="603"/>
    </location>
</feature>
<dbReference type="Proteomes" id="UP000019678">
    <property type="component" value="Unassembled WGS sequence"/>
</dbReference>
<evidence type="ECO:0000259" key="2">
    <source>
        <dbReference type="Pfam" id="PF09937"/>
    </source>
</evidence>
<dbReference type="InterPro" id="IPR018683">
    <property type="entry name" value="DUF2169"/>
</dbReference>
<proteinExistence type="predicted"/>
<dbReference type="Gene3D" id="2.160.20.80">
    <property type="entry name" value="E3 ubiquitin-protein ligase SopA"/>
    <property type="match status" value="1"/>
</dbReference>
<feature type="compositionally biased region" description="Low complexity" evidence="1">
    <location>
        <begin position="471"/>
        <end position="493"/>
    </location>
</feature>
<dbReference type="AlphaFoldDB" id="A0A017SU96"/>
<evidence type="ECO:0000256" key="1">
    <source>
        <dbReference type="SAM" id="MobiDB-lite"/>
    </source>
</evidence>
<dbReference type="Pfam" id="PF00805">
    <property type="entry name" value="Pentapeptide"/>
    <property type="match status" value="4"/>
</dbReference>
<keyword evidence="4" id="KW-1185">Reference proteome</keyword>
<dbReference type="SUPFAM" id="SSF141571">
    <property type="entry name" value="Pentapeptide repeat-like"/>
    <property type="match status" value="1"/>
</dbReference>
<feature type="compositionally biased region" description="Low complexity" evidence="1">
    <location>
        <begin position="504"/>
        <end position="523"/>
    </location>
</feature>
<sequence length="882" mass="89600">MDVTPVGPVAATSVVWRMGGQLAVTVIVKATFAMVPDAAMELADPDPIVTAEIHHAGSPARSIRAASDLAPFLPRADVMLIGHAHAPEGRAVTRQVVRLAVYREKTLLGKTLYVYGDRMGGEPVPFQAMPLVYERAFGGIGWSDNPLGTGSAAEGLAARAPNIEVPRRPGVTGGFGPVSRGWPARRKLAGGIDRRALDAPLIELPTTFDWTYFQAAPPDQRVEHLAGDEWVELEGMHPDLPNVQSCLPGAHAEARVTVAGQPWGGNVVFRADTLRIDADTGRCALVWRAVLPLRTEEELAALRVVVGVAMRDRPVAWPGEPARAASPLPEGRRAREGTVVMSLAGDLAAAGQIFEGGGTEDLPAPRPDPTVHLPPVIGLDTPDTTVDVMPGRAPVAPIPFRPAAPSAGPVPTSAGASQGAALLPGAPWSGVPVVQHAPTGSAPLELDGSEQTVTYTPHEIAALPPAPPVWGRPAAPRRAPGQAAWMPEASAGPAPAPPPPAAPPAARTMAGGLAPAAPLGSPVPAAPPPATAGRTRGAGLVPAHTTASTPPPLPPPPPPPPPPLATAPAQPPPPPVHPGRTMAGGLTPSPPLAPLAPVAPPPGAAGRTASAGLAPGATASAGLAPGATASAGLAPGATASAGLTPSATASAGLAPGVDEAPAPAETLREQVQTRLREGLSLDWLDLAGADLSGVDFSGSALAGMDLSKANLAGCRFVGARLAGAQLAGANLKGAILDEADLTRADLTGAQMHEVRARKAVLDEAVLEGVRAEGAHLVECSLRHARAAGSSWDKATLDGSSFEGVALAQASFARATAVGANFSGAVLVDARLGRARLHGSSFVRANLMRANLEGADLTDADLTDANLHAAETWKARMPRPRSG</sequence>
<dbReference type="eggNOG" id="COG5351">
    <property type="taxonomic scope" value="Bacteria"/>
</dbReference>
<dbReference type="STRING" id="1192034.CAP_0506"/>
<dbReference type="PANTHER" id="PTHR14136">
    <property type="entry name" value="BTB_POZ DOMAIN-CONTAINING PROTEIN KCTD9"/>
    <property type="match status" value="1"/>
</dbReference>
<dbReference type="InterPro" id="IPR001646">
    <property type="entry name" value="5peptide_repeat"/>
</dbReference>
<feature type="compositionally biased region" description="Low complexity" evidence="1">
    <location>
        <begin position="531"/>
        <end position="548"/>
    </location>
</feature>
<reference evidence="3 4" key="1">
    <citation type="submission" date="2013-05" db="EMBL/GenBank/DDBJ databases">
        <title>Genome assembly of Chondromyces apiculatus DSM 436.</title>
        <authorList>
            <person name="Sharma G."/>
            <person name="Khatri I."/>
            <person name="Kaur C."/>
            <person name="Mayilraj S."/>
            <person name="Subramanian S."/>
        </authorList>
    </citation>
    <scope>NUCLEOTIDE SEQUENCE [LARGE SCALE GENOMIC DNA]</scope>
    <source>
        <strain evidence="3 4">DSM 436</strain>
    </source>
</reference>
<dbReference type="InterPro" id="IPR051082">
    <property type="entry name" value="Pentapeptide-BTB/POZ_domain"/>
</dbReference>
<dbReference type="Pfam" id="PF09937">
    <property type="entry name" value="DUF2169"/>
    <property type="match status" value="1"/>
</dbReference>
<evidence type="ECO:0000313" key="3">
    <source>
        <dbReference type="EMBL" id="EYF00524.1"/>
    </source>
</evidence>